<feature type="domain" description="DUS-like FMN-binding" evidence="15">
    <location>
        <begin position="47"/>
        <end position="178"/>
    </location>
</feature>
<keyword evidence="4" id="KW-0819">tRNA processing</keyword>
<comment type="catalytic activity">
    <reaction evidence="13">
        <text>5,6-dihydrouridine(17) in tRNA + NADP(+) = uridine(17) in tRNA + NADPH + H(+)</text>
        <dbReference type="Rhea" id="RHEA:53368"/>
        <dbReference type="Rhea" id="RHEA-COMP:13541"/>
        <dbReference type="Rhea" id="RHEA-COMP:13542"/>
        <dbReference type="ChEBI" id="CHEBI:15378"/>
        <dbReference type="ChEBI" id="CHEBI:57783"/>
        <dbReference type="ChEBI" id="CHEBI:58349"/>
        <dbReference type="ChEBI" id="CHEBI:65315"/>
        <dbReference type="ChEBI" id="CHEBI:74443"/>
        <dbReference type="EC" id="1.3.1.88"/>
    </reaction>
    <physiologicalReaction direction="right-to-left" evidence="13">
        <dbReference type="Rhea" id="RHEA:53370"/>
    </physiologicalReaction>
</comment>
<protein>
    <recommendedName>
        <fullName evidence="9">tRNA-dihydrouridine(16/17) synthase [NAD(P)(+)]</fullName>
        <ecNumber evidence="9">1.3.1.88</ecNumber>
    </recommendedName>
</protein>
<keyword evidence="5" id="KW-0521">NADP</keyword>
<dbReference type="PROSITE" id="PS01136">
    <property type="entry name" value="UPF0034"/>
    <property type="match status" value="1"/>
</dbReference>
<evidence type="ECO:0000256" key="4">
    <source>
        <dbReference type="ARBA" id="ARBA00022694"/>
    </source>
</evidence>
<dbReference type="GO" id="GO:0050660">
    <property type="term" value="F:flavin adenine dinucleotide binding"/>
    <property type="evidence" value="ECO:0007669"/>
    <property type="project" value="InterPro"/>
</dbReference>
<evidence type="ECO:0000256" key="9">
    <source>
        <dbReference type="ARBA" id="ARBA00038890"/>
    </source>
</evidence>
<organism evidence="16 17">
    <name type="scientific">Triparma laevis f. inornata</name>
    <dbReference type="NCBI Taxonomy" id="1714386"/>
    <lineage>
        <taxon>Eukaryota</taxon>
        <taxon>Sar</taxon>
        <taxon>Stramenopiles</taxon>
        <taxon>Ochrophyta</taxon>
        <taxon>Bolidophyceae</taxon>
        <taxon>Parmales</taxon>
        <taxon>Triparmaceae</taxon>
        <taxon>Triparma</taxon>
    </lineage>
</organism>
<dbReference type="InterPro" id="IPR018517">
    <property type="entry name" value="tRNA_hU_synthase_CS"/>
</dbReference>
<evidence type="ECO:0000256" key="1">
    <source>
        <dbReference type="ARBA" id="ARBA00001917"/>
    </source>
</evidence>
<dbReference type="EMBL" id="BLQM01000166">
    <property type="protein sequence ID" value="GMH71494.1"/>
    <property type="molecule type" value="Genomic_DNA"/>
</dbReference>
<dbReference type="AlphaFoldDB" id="A0A9W7E7R1"/>
<dbReference type="EC" id="1.3.1.88" evidence="9"/>
<evidence type="ECO:0000256" key="7">
    <source>
        <dbReference type="ARBA" id="ARBA00023027"/>
    </source>
</evidence>
<dbReference type="PANTHER" id="PTHR11082:SF5">
    <property type="entry name" value="TRNA-DIHYDROURIDINE(16_17) SYNTHASE [NAD(P)(+)]-LIKE"/>
    <property type="match status" value="1"/>
</dbReference>
<keyword evidence="7" id="KW-0520">NAD</keyword>
<comment type="cofactor">
    <cofactor evidence="1">
        <name>FMN</name>
        <dbReference type="ChEBI" id="CHEBI:58210"/>
    </cofactor>
</comment>
<evidence type="ECO:0000259" key="15">
    <source>
        <dbReference type="Pfam" id="PF01207"/>
    </source>
</evidence>
<accession>A0A9W7E7R1</accession>
<dbReference type="SUPFAM" id="SSF51395">
    <property type="entry name" value="FMN-linked oxidoreductases"/>
    <property type="match status" value="1"/>
</dbReference>
<evidence type="ECO:0000256" key="12">
    <source>
        <dbReference type="ARBA" id="ARBA00048934"/>
    </source>
</evidence>
<comment type="catalytic activity">
    <reaction evidence="10">
        <text>5,6-dihydrouridine(17) in tRNA + NAD(+) = uridine(17) in tRNA + NADH + H(+)</text>
        <dbReference type="Rhea" id="RHEA:53372"/>
        <dbReference type="Rhea" id="RHEA-COMP:13541"/>
        <dbReference type="Rhea" id="RHEA-COMP:13542"/>
        <dbReference type="ChEBI" id="CHEBI:15378"/>
        <dbReference type="ChEBI" id="CHEBI:57540"/>
        <dbReference type="ChEBI" id="CHEBI:57945"/>
        <dbReference type="ChEBI" id="CHEBI:65315"/>
        <dbReference type="ChEBI" id="CHEBI:74443"/>
        <dbReference type="EC" id="1.3.1.88"/>
    </reaction>
    <physiologicalReaction direction="right-to-left" evidence="10">
        <dbReference type="Rhea" id="RHEA:53374"/>
    </physiologicalReaction>
</comment>
<evidence type="ECO:0000256" key="8">
    <source>
        <dbReference type="ARBA" id="ARBA00038313"/>
    </source>
</evidence>
<evidence type="ECO:0000256" key="11">
    <source>
        <dbReference type="ARBA" id="ARBA00047652"/>
    </source>
</evidence>
<evidence type="ECO:0000256" key="2">
    <source>
        <dbReference type="ARBA" id="ARBA00022630"/>
    </source>
</evidence>
<evidence type="ECO:0000256" key="3">
    <source>
        <dbReference type="ARBA" id="ARBA00022643"/>
    </source>
</evidence>
<comment type="caution">
    <text evidence="16">The sequence shown here is derived from an EMBL/GenBank/DDBJ whole genome shotgun (WGS) entry which is preliminary data.</text>
</comment>
<dbReference type="Pfam" id="PF01207">
    <property type="entry name" value="Dus"/>
    <property type="match status" value="1"/>
</dbReference>
<comment type="catalytic activity">
    <reaction evidence="12">
        <text>5,6-dihydrouridine(16) in tRNA + NAD(+) = uridine(16) in tRNA + NADH + H(+)</text>
        <dbReference type="Rhea" id="RHEA:53380"/>
        <dbReference type="Rhea" id="RHEA-COMP:13543"/>
        <dbReference type="Rhea" id="RHEA-COMP:13544"/>
        <dbReference type="ChEBI" id="CHEBI:15378"/>
        <dbReference type="ChEBI" id="CHEBI:57540"/>
        <dbReference type="ChEBI" id="CHEBI:57945"/>
        <dbReference type="ChEBI" id="CHEBI:65315"/>
        <dbReference type="ChEBI" id="CHEBI:74443"/>
        <dbReference type="EC" id="1.3.1.88"/>
    </reaction>
    <physiologicalReaction direction="right-to-left" evidence="12">
        <dbReference type="Rhea" id="RHEA:53382"/>
    </physiologicalReaction>
</comment>
<dbReference type="InterPro" id="IPR035587">
    <property type="entry name" value="DUS-like_FMN-bd"/>
</dbReference>
<dbReference type="Gene3D" id="3.20.20.70">
    <property type="entry name" value="Aldolase class I"/>
    <property type="match status" value="1"/>
</dbReference>
<evidence type="ECO:0000313" key="16">
    <source>
        <dbReference type="EMBL" id="GMH71494.1"/>
    </source>
</evidence>
<dbReference type="GO" id="GO:0017150">
    <property type="term" value="F:tRNA dihydrouridine synthase activity"/>
    <property type="evidence" value="ECO:0007669"/>
    <property type="project" value="InterPro"/>
</dbReference>
<keyword evidence="6" id="KW-0560">Oxidoreductase</keyword>
<comment type="similarity">
    <text evidence="8">Belongs to the Dus family. Dus1 subfamily.</text>
</comment>
<evidence type="ECO:0000256" key="13">
    <source>
        <dbReference type="ARBA" id="ARBA00049467"/>
    </source>
</evidence>
<comment type="catalytic activity">
    <reaction evidence="11">
        <text>5,6-dihydrouridine(16) in tRNA + NADP(+) = uridine(16) in tRNA + NADPH + H(+)</text>
        <dbReference type="Rhea" id="RHEA:53376"/>
        <dbReference type="Rhea" id="RHEA-COMP:13543"/>
        <dbReference type="Rhea" id="RHEA-COMP:13544"/>
        <dbReference type="ChEBI" id="CHEBI:15378"/>
        <dbReference type="ChEBI" id="CHEBI:57783"/>
        <dbReference type="ChEBI" id="CHEBI:58349"/>
        <dbReference type="ChEBI" id="CHEBI:65315"/>
        <dbReference type="ChEBI" id="CHEBI:74443"/>
        <dbReference type="EC" id="1.3.1.88"/>
    </reaction>
    <physiologicalReaction direction="right-to-left" evidence="11">
        <dbReference type="Rhea" id="RHEA:53378"/>
    </physiologicalReaction>
</comment>
<keyword evidence="3" id="KW-0288">FMN</keyword>
<gene>
    <name evidence="16" type="ORF">TL16_g05664</name>
</gene>
<evidence type="ECO:0000256" key="5">
    <source>
        <dbReference type="ARBA" id="ARBA00022857"/>
    </source>
</evidence>
<dbReference type="InterPro" id="IPR013785">
    <property type="entry name" value="Aldolase_TIM"/>
</dbReference>
<dbReference type="CDD" id="cd02801">
    <property type="entry name" value="DUS_like_FMN"/>
    <property type="match status" value="1"/>
</dbReference>
<evidence type="ECO:0000256" key="14">
    <source>
        <dbReference type="SAM" id="MobiDB-lite"/>
    </source>
</evidence>
<evidence type="ECO:0000313" key="17">
    <source>
        <dbReference type="Proteomes" id="UP001162640"/>
    </source>
</evidence>
<feature type="region of interest" description="Disordered" evidence="14">
    <location>
        <begin position="1"/>
        <end position="23"/>
    </location>
</feature>
<dbReference type="Proteomes" id="UP001162640">
    <property type="component" value="Unassembled WGS sequence"/>
</dbReference>
<name>A0A9W7E7R1_9STRA</name>
<proteinExistence type="inferred from homology"/>
<dbReference type="PANTHER" id="PTHR11082">
    <property type="entry name" value="TRNA-DIHYDROURIDINE SYNTHASE"/>
    <property type="match status" value="1"/>
</dbReference>
<evidence type="ECO:0000256" key="6">
    <source>
        <dbReference type="ARBA" id="ARBA00023002"/>
    </source>
</evidence>
<sequence length="181" mass="20166">MSSLSTTLPPTPPTADPDAPSQIAWPDTEPHRWLASLLNGSSYAYIVAPMVDQSDLPFRFLSRRYSSNLCYTPMIHSRMFTTDVKYREKFMPKFDEAKHPMGGPVFHQFCGNNEETMLAAVNLLPSYCEVVDINCGCPQGIAKRGGYGAFLLEEGDLLVKIVSTLVTKSDRRVTVKVRDDA</sequence>
<reference evidence="17" key="1">
    <citation type="journal article" date="2023" name="Commun. Biol.">
        <title>Genome analysis of Parmales, the sister group of diatoms, reveals the evolutionary specialization of diatoms from phago-mixotrophs to photoautotrophs.</title>
        <authorList>
            <person name="Ban H."/>
            <person name="Sato S."/>
            <person name="Yoshikawa S."/>
            <person name="Yamada K."/>
            <person name="Nakamura Y."/>
            <person name="Ichinomiya M."/>
            <person name="Sato N."/>
            <person name="Blanc-Mathieu R."/>
            <person name="Endo H."/>
            <person name="Kuwata A."/>
            <person name="Ogata H."/>
        </authorList>
    </citation>
    <scope>NUCLEOTIDE SEQUENCE [LARGE SCALE GENOMIC DNA]</scope>
</reference>
<keyword evidence="2" id="KW-0285">Flavoprotein</keyword>
<evidence type="ECO:0000256" key="10">
    <source>
        <dbReference type="ARBA" id="ARBA00047287"/>
    </source>
</evidence>